<dbReference type="Proteomes" id="UP000238196">
    <property type="component" value="Unassembled WGS sequence"/>
</dbReference>
<proteinExistence type="predicted"/>
<comment type="caution">
    <text evidence="1">The sequence shown here is derived from an EMBL/GenBank/DDBJ whole genome shotgun (WGS) entry which is preliminary data.</text>
</comment>
<dbReference type="EMBL" id="PRLP01000047">
    <property type="protein sequence ID" value="PPC76596.1"/>
    <property type="molecule type" value="Genomic_DNA"/>
</dbReference>
<evidence type="ECO:0000313" key="2">
    <source>
        <dbReference type="Proteomes" id="UP000238196"/>
    </source>
</evidence>
<sequence length="550" mass="55901">MNGARQRGAIGLSATLLMLSVVLLAAVSIDSARLYLAKRTLQAQADLAALAMSRSSCYIDGVNNETALRQLVQANLQANGFTGTPTISFGNALIDASHWQYSSGGSDQSAGRVTLTEEVPASLLAGGVFSEDIRLSASATVLKRLNVGYSMGSGLVDVDLTNSLLSALLGGSVSLLSYDGLLNAQISLGELLAALDSSGALAVDLSLANINDVLSSEVSVGDLLDAMISVLGSDASASSAVTLLQQLRLTGNSDALDVVLDTVLGLVSDGSVPDDTLARSALATHLNVYNLLLASLMAANQSHAVTLSGLDVDLGVAGLAVSMTVIEPPQYLVGYFPASDDSSVPVLKTAQLSLNAQATLLPGGINLLGLLQVNQATLSMTASVASAEARLLDASGCSVDDGVSLVFSVKPSLATLTIAPLSLTAVLQVTPLVTVPVTIGVTANVPAGNSSAVEETIVVQNQSLPYTVRVATNAGTALADTVANTTLTLNVSGATLSSSLLTALTSALLTPVQTIGTTVLNPLLQSLGVTTGYVDLTVESLKIDKGNLIQ</sequence>
<reference evidence="1 2" key="1">
    <citation type="submission" date="2018-02" db="EMBL/GenBank/DDBJ databases">
        <title>novel marine gammaproteobacteria from coastal saline agro ecosystem.</title>
        <authorList>
            <person name="Krishnan R."/>
            <person name="Ramesh Kumar N."/>
        </authorList>
    </citation>
    <scope>NUCLEOTIDE SEQUENCE [LARGE SCALE GENOMIC DNA]</scope>
    <source>
        <strain evidence="1 2">228</strain>
    </source>
</reference>
<dbReference type="AlphaFoldDB" id="A0A2S5KQQ3"/>
<protein>
    <submittedName>
        <fullName evidence="1">Uncharacterized protein</fullName>
    </submittedName>
</protein>
<evidence type="ECO:0000313" key="1">
    <source>
        <dbReference type="EMBL" id="PPC76596.1"/>
    </source>
</evidence>
<organism evidence="1 2">
    <name type="scientific">Proteobacteria bacterium 228</name>
    <dbReference type="NCBI Taxonomy" id="2083153"/>
    <lineage>
        <taxon>Bacteria</taxon>
        <taxon>Pseudomonadati</taxon>
        <taxon>Pseudomonadota</taxon>
    </lineage>
</organism>
<dbReference type="OrthoDB" id="5720484at2"/>
<gene>
    <name evidence="1" type="ORF">C4K68_14585</name>
</gene>
<accession>A0A2S5KQQ3</accession>
<name>A0A2S5KQQ3_9PROT</name>